<feature type="domain" description="GP-PDE" evidence="1">
    <location>
        <begin position="51"/>
        <end position="173"/>
    </location>
</feature>
<dbReference type="Proteomes" id="UP001595613">
    <property type="component" value="Unassembled WGS sequence"/>
</dbReference>
<evidence type="ECO:0000259" key="1">
    <source>
        <dbReference type="PROSITE" id="PS51704"/>
    </source>
</evidence>
<dbReference type="PANTHER" id="PTHR43805:SF1">
    <property type="entry name" value="GP-PDE DOMAIN-CONTAINING PROTEIN"/>
    <property type="match status" value="1"/>
</dbReference>
<evidence type="ECO:0000313" key="2">
    <source>
        <dbReference type="EMBL" id="MFC3705696.1"/>
    </source>
</evidence>
<dbReference type="EMBL" id="JBHRYD010000012">
    <property type="protein sequence ID" value="MFC3705696.1"/>
    <property type="molecule type" value="Genomic_DNA"/>
</dbReference>
<dbReference type="PANTHER" id="PTHR43805">
    <property type="entry name" value="GLYCEROPHOSPHORYL DIESTER PHOSPHODIESTERASE"/>
    <property type="match status" value="1"/>
</dbReference>
<dbReference type="Pfam" id="PF03009">
    <property type="entry name" value="GDPD"/>
    <property type="match status" value="1"/>
</dbReference>
<comment type="caution">
    <text evidence="2">The sequence shown here is derived from an EMBL/GenBank/DDBJ whole genome shotgun (WGS) entry which is preliminary data.</text>
</comment>
<name>A0ABV7X278_9HYPH</name>
<dbReference type="InterPro" id="IPR017946">
    <property type="entry name" value="PLC-like_Pdiesterase_TIM-brl"/>
</dbReference>
<reference evidence="3" key="1">
    <citation type="journal article" date="2019" name="Int. J. Syst. Evol. Microbiol.">
        <title>The Global Catalogue of Microorganisms (GCM) 10K type strain sequencing project: providing services to taxonomists for standard genome sequencing and annotation.</title>
        <authorList>
            <consortium name="The Broad Institute Genomics Platform"/>
            <consortium name="The Broad Institute Genome Sequencing Center for Infectious Disease"/>
            <person name="Wu L."/>
            <person name="Ma J."/>
        </authorList>
    </citation>
    <scope>NUCLEOTIDE SEQUENCE [LARGE SCALE GENOMIC DNA]</scope>
    <source>
        <strain evidence="3">KCTC 42281</strain>
    </source>
</reference>
<dbReference type="InterPro" id="IPR030395">
    <property type="entry name" value="GP_PDE_dom"/>
</dbReference>
<dbReference type="RefSeq" id="WP_380097601.1">
    <property type="nucleotide sequence ID" value="NZ_JBHRYD010000012.1"/>
</dbReference>
<organism evidence="2 3">
    <name type="scientific">Devosia honganensis</name>
    <dbReference type="NCBI Taxonomy" id="1610527"/>
    <lineage>
        <taxon>Bacteria</taxon>
        <taxon>Pseudomonadati</taxon>
        <taxon>Pseudomonadota</taxon>
        <taxon>Alphaproteobacteria</taxon>
        <taxon>Hyphomicrobiales</taxon>
        <taxon>Devosiaceae</taxon>
        <taxon>Devosia</taxon>
    </lineage>
</organism>
<proteinExistence type="predicted"/>
<protein>
    <submittedName>
        <fullName evidence="2">Glycerophosphodiester phosphodiesterase family protein</fullName>
    </submittedName>
</protein>
<keyword evidence="3" id="KW-1185">Reference proteome</keyword>
<gene>
    <name evidence="2" type="ORF">ACFOOL_13120</name>
</gene>
<dbReference type="SUPFAM" id="SSF51695">
    <property type="entry name" value="PLC-like phosphodiesterases"/>
    <property type="match status" value="1"/>
</dbReference>
<dbReference type="PROSITE" id="PS51704">
    <property type="entry name" value="GP_PDE"/>
    <property type="match status" value="1"/>
</dbReference>
<accession>A0ABV7X278</accession>
<evidence type="ECO:0000313" key="3">
    <source>
        <dbReference type="Proteomes" id="UP001595613"/>
    </source>
</evidence>
<dbReference type="Gene3D" id="3.20.20.190">
    <property type="entry name" value="Phosphatidylinositol (PI) phosphodiesterase"/>
    <property type="match status" value="1"/>
</dbReference>
<sequence>MKRRYLAGAAILAAVAAGYLYNAGWRVAPPENGELRLIAHRGVHQTFHRDELASDTCTAERIDPPRHGLLENTIPSMQAAFASGADIVELDVHPTTDGQFAVMHDWSVDCRTEGTGETRAHTMAQLRALDIGHGYTADGGRTYPFRGTRIGGMPELREVLSAMPAGKFLINFKSREAREGDMLADLVSANPQWRPAVWGAYGGDEPTFRAAARIDGLNVWSRRGLIDCVVQYMALGWTGWVPDPCRDTKVMIPINIAPWLWGWPNLLQARLAEAGSQIILLGPYGAGDPGTAGIDDLGALARIPEGFDGYVWTNRIEVIGPALKGLEPPQIPDAPG</sequence>